<dbReference type="SMART" id="SM01407">
    <property type="entry name" value="NAC"/>
    <property type="match status" value="1"/>
</dbReference>
<reference evidence="3" key="1">
    <citation type="submission" date="2017-11" db="EMBL/GenBank/DDBJ databases">
        <title>The sensing device of the deep-sea amphipod.</title>
        <authorList>
            <person name="Kobayashi H."/>
            <person name="Nagahama T."/>
            <person name="Arai W."/>
            <person name="Sasagawa Y."/>
            <person name="Umeda M."/>
            <person name="Hayashi T."/>
            <person name="Nikaido I."/>
            <person name="Watanabe H."/>
            <person name="Oguri K."/>
            <person name="Kitazato H."/>
            <person name="Fujioka K."/>
            <person name="Kido Y."/>
            <person name="Takami H."/>
        </authorList>
    </citation>
    <scope>NUCLEOTIDE SEQUENCE</scope>
    <source>
        <tissue evidence="3">Whole body</tissue>
    </source>
</reference>
<feature type="domain" description="NAC-A/B" evidence="1">
    <location>
        <begin position="63"/>
        <end position="128"/>
    </location>
</feature>
<dbReference type="PROSITE" id="PS51151">
    <property type="entry name" value="NAC_AB"/>
    <property type="match status" value="1"/>
</dbReference>
<dbReference type="InterPro" id="IPR038187">
    <property type="entry name" value="NAC_A/B_dom_sf"/>
</dbReference>
<reference evidence="2" key="2">
    <citation type="journal article" date="2018" name="Biosci. Biotechnol. Biochem.">
        <title>Polysaccharide hydrolase of the hadal zone amphipods Hirondellea gigas.</title>
        <authorList>
            <person name="Kobayashi H."/>
            <person name="Nagahama T."/>
            <person name="Arai W."/>
            <person name="Sasagawa Y."/>
            <person name="Umeda M."/>
            <person name="Hayashi T."/>
            <person name="Nikaido I."/>
            <person name="Watanabe H."/>
            <person name="Oguri K."/>
            <person name="Kitazato H."/>
            <person name="Fujioka K."/>
            <person name="Kido Y."/>
            <person name="Takami H."/>
        </authorList>
    </citation>
    <scope>NUCLEOTIDE SEQUENCE</scope>
    <source>
        <tissue evidence="2">Whole body</tissue>
    </source>
</reference>
<dbReference type="EMBL" id="IACF01006236">
    <property type="protein sequence ID" value="LAB71819.1"/>
    <property type="molecule type" value="mRNA"/>
</dbReference>
<dbReference type="Pfam" id="PF01849">
    <property type="entry name" value="NAC"/>
    <property type="match status" value="1"/>
</dbReference>
<dbReference type="CDD" id="cd14358">
    <property type="entry name" value="UBA_NAC_euk"/>
    <property type="match status" value="1"/>
</dbReference>
<protein>
    <submittedName>
        <fullName evidence="2">Nascent polypeptide-associated complex subunit alpha-like</fullName>
    </submittedName>
</protein>
<dbReference type="FunFam" id="2.20.70.30:FF:000002">
    <property type="entry name" value="Nascent polypeptide-associated complex (NAC), alpha subunit"/>
    <property type="match status" value="1"/>
</dbReference>
<dbReference type="InterPro" id="IPR016641">
    <property type="entry name" value="EGD2/NACA0like"/>
</dbReference>
<dbReference type="CDD" id="cd22054">
    <property type="entry name" value="NAC_NACA"/>
    <property type="match status" value="1"/>
</dbReference>
<accession>A0A2P2ICT8</accession>
<dbReference type="AlphaFoldDB" id="A0A2P2ICT8"/>
<evidence type="ECO:0000259" key="1">
    <source>
        <dbReference type="PROSITE" id="PS51151"/>
    </source>
</evidence>
<dbReference type="Gene3D" id="2.20.70.30">
    <property type="entry name" value="Nascent polypeptide-associated complex domain"/>
    <property type="match status" value="1"/>
</dbReference>
<sequence>MTSIAEKAVIEVISDDEDVEVSTSVVEAPTTPTATTTATTTTTTTITANEDEPAEETTKQKQNRAEKKARKAMQKLGMKPLQGINRVTVKKSKNILFVITQPDVYKSPGSDTYIIFGEAKIEDLSLQAQQNAAQQFSVSEPLPLEVDAGAEDEDDVDETGLDTNDIKMVMDQANVSRRKAVVAMKNNDSDIVNAIMELTM</sequence>
<evidence type="ECO:0000313" key="3">
    <source>
        <dbReference type="EMBL" id="LAC26146.1"/>
    </source>
</evidence>
<dbReference type="Gene3D" id="1.10.8.10">
    <property type="entry name" value="DNA helicase RuvA subunit, C-terminal domain"/>
    <property type="match status" value="1"/>
</dbReference>
<evidence type="ECO:0000313" key="2">
    <source>
        <dbReference type="EMBL" id="LAB71819.1"/>
    </source>
</evidence>
<dbReference type="EMBL" id="IACT01007025">
    <property type="protein sequence ID" value="LAC26146.1"/>
    <property type="molecule type" value="mRNA"/>
</dbReference>
<dbReference type="InterPro" id="IPR002715">
    <property type="entry name" value="Nas_poly-pep-assoc_cplx_dom"/>
</dbReference>
<proteinExistence type="evidence at transcript level"/>
<dbReference type="PANTHER" id="PTHR21713">
    <property type="entry name" value="NASCENT POLYPEPTIDE ASSOCIATED COMPLEX ALPHA SUBUNIT-RELATED"/>
    <property type="match status" value="1"/>
</dbReference>
<name>A0A2P2ICT8_9CRUS</name>
<dbReference type="GO" id="GO:0005854">
    <property type="term" value="C:nascent polypeptide-associated complex"/>
    <property type="evidence" value="ECO:0007669"/>
    <property type="project" value="InterPro"/>
</dbReference>
<organism evidence="2">
    <name type="scientific">Hirondellea gigas</name>
    <dbReference type="NCBI Taxonomy" id="1518452"/>
    <lineage>
        <taxon>Eukaryota</taxon>
        <taxon>Metazoa</taxon>
        <taxon>Ecdysozoa</taxon>
        <taxon>Arthropoda</taxon>
        <taxon>Crustacea</taxon>
        <taxon>Multicrustacea</taxon>
        <taxon>Malacostraca</taxon>
        <taxon>Eumalacostraca</taxon>
        <taxon>Peracarida</taxon>
        <taxon>Amphipoda</taxon>
        <taxon>Amphilochidea</taxon>
        <taxon>Lysianassida</taxon>
        <taxon>Lysianassidira</taxon>
        <taxon>Lysianassoidea</taxon>
        <taxon>Lysianassidae</taxon>
        <taxon>Hirondellea</taxon>
    </lineage>
</organism>